<proteinExistence type="predicted"/>
<feature type="region of interest" description="Disordered" evidence="1">
    <location>
        <begin position="182"/>
        <end position="407"/>
    </location>
</feature>
<feature type="region of interest" description="Disordered" evidence="1">
    <location>
        <begin position="1"/>
        <end position="99"/>
    </location>
</feature>
<dbReference type="RefSeq" id="XP_018042936.1">
    <property type="nucleotide sequence ID" value="XM_018177348.1"/>
</dbReference>
<accession>A0A177CZL9</accession>
<name>A0A177CZL9_9PLEO</name>
<feature type="compositionally biased region" description="Basic and acidic residues" evidence="1">
    <location>
        <begin position="45"/>
        <end position="55"/>
    </location>
</feature>
<dbReference type="GeneID" id="28760834"/>
<keyword evidence="3" id="KW-1185">Reference proteome</keyword>
<dbReference type="Proteomes" id="UP000077069">
    <property type="component" value="Unassembled WGS sequence"/>
</dbReference>
<feature type="compositionally biased region" description="Low complexity" evidence="1">
    <location>
        <begin position="325"/>
        <end position="343"/>
    </location>
</feature>
<protein>
    <submittedName>
        <fullName evidence="2">Uncharacterized protein</fullName>
    </submittedName>
</protein>
<dbReference type="EMBL" id="KV441548">
    <property type="protein sequence ID" value="OAG12571.1"/>
    <property type="molecule type" value="Genomic_DNA"/>
</dbReference>
<dbReference type="STRING" id="1460663.A0A177CZL9"/>
<dbReference type="AlphaFoldDB" id="A0A177CZL9"/>
<evidence type="ECO:0000313" key="2">
    <source>
        <dbReference type="EMBL" id="OAG12571.1"/>
    </source>
</evidence>
<evidence type="ECO:0000256" key="1">
    <source>
        <dbReference type="SAM" id="MobiDB-lite"/>
    </source>
</evidence>
<feature type="compositionally biased region" description="Basic and acidic residues" evidence="1">
    <location>
        <begin position="374"/>
        <end position="401"/>
    </location>
</feature>
<feature type="compositionally biased region" description="Basic and acidic residues" evidence="1">
    <location>
        <begin position="74"/>
        <end position="83"/>
    </location>
</feature>
<dbReference type="OrthoDB" id="5374569at2759"/>
<reference evidence="2 3" key="1">
    <citation type="submission" date="2016-05" db="EMBL/GenBank/DDBJ databases">
        <title>Comparative analysis of secretome profiles of manganese(II)-oxidizing ascomycete fungi.</title>
        <authorList>
            <consortium name="DOE Joint Genome Institute"/>
            <person name="Zeiner C.A."/>
            <person name="Purvine S.O."/>
            <person name="Zink E.M."/>
            <person name="Wu S."/>
            <person name="Pasa-Tolic L."/>
            <person name="Chaput D.L."/>
            <person name="Haridas S."/>
            <person name="Grigoriev I.V."/>
            <person name="Santelli C.M."/>
            <person name="Hansel C.M."/>
        </authorList>
    </citation>
    <scope>NUCLEOTIDE SEQUENCE [LARGE SCALE GENOMIC DNA]</scope>
    <source>
        <strain evidence="2 3">AP3s5-JAC2a</strain>
    </source>
</reference>
<sequence length="407" mass="45563">MPPRRQLPWAIKDSGKNPTVKPPRAKRTIQSGIDDDFFDGTVLESSRKGEERANVDSDNDFPGSSYKFANTTRKGSESNRDARLPSSSPPPIAADLPPPTTEYMLAGVDKFDLRDDEWMMVEDELLQTAKLFTQHLHLAEYETLKTKMEELRKETAARAVVPNAKPSVDAYFKRKAQEQAQMQKKALREIVSTHDSESEGDEEPQRAVPDRTAPSLLPARPLSRARAPANETASDSDDLDMPERPPTMKLSTILPKDTVKNVPAKRPEVFVKPASKTPSKPARVQRRNVWDDWDELNASPKPLIPARSPSRTPNRASSPKKAIRTSTHQQSSSPISSLPTLITKRAHNVTSAPSKGATTILDDEDLNPPKRIHLAKDTADQLAKRKADKDREEKKRQKYDDIPTFLF</sequence>
<feature type="compositionally biased region" description="Basic and acidic residues" evidence="1">
    <location>
        <begin position="186"/>
        <end position="209"/>
    </location>
</feature>
<feature type="compositionally biased region" description="Polar residues" evidence="1">
    <location>
        <begin position="348"/>
        <end position="357"/>
    </location>
</feature>
<dbReference type="InParanoid" id="A0A177CZL9"/>
<evidence type="ECO:0000313" key="3">
    <source>
        <dbReference type="Proteomes" id="UP000077069"/>
    </source>
</evidence>
<organism evidence="2 3">
    <name type="scientific">Paraphaeosphaeria sporulosa</name>
    <dbReference type="NCBI Taxonomy" id="1460663"/>
    <lineage>
        <taxon>Eukaryota</taxon>
        <taxon>Fungi</taxon>
        <taxon>Dikarya</taxon>
        <taxon>Ascomycota</taxon>
        <taxon>Pezizomycotina</taxon>
        <taxon>Dothideomycetes</taxon>
        <taxon>Pleosporomycetidae</taxon>
        <taxon>Pleosporales</taxon>
        <taxon>Massarineae</taxon>
        <taxon>Didymosphaeriaceae</taxon>
        <taxon>Paraphaeosphaeria</taxon>
    </lineage>
</organism>
<feature type="compositionally biased region" description="Pro residues" evidence="1">
    <location>
        <begin position="87"/>
        <end position="99"/>
    </location>
</feature>
<feature type="compositionally biased region" description="Low complexity" evidence="1">
    <location>
        <begin position="213"/>
        <end position="229"/>
    </location>
</feature>
<gene>
    <name evidence="2" type="ORF">CC84DRAFT_1159860</name>
</gene>